<feature type="transmembrane region" description="Helical" evidence="7">
    <location>
        <begin position="163"/>
        <end position="182"/>
    </location>
</feature>
<feature type="transmembrane region" description="Helical" evidence="7">
    <location>
        <begin position="46"/>
        <end position="69"/>
    </location>
</feature>
<feature type="binding site" evidence="7">
    <location>
        <position position="132"/>
    </location>
    <ligand>
        <name>a 1,2-diacyl-sn-glycero-3-phospho-(1'-sn-glycerol)</name>
        <dbReference type="ChEBI" id="CHEBI:64716"/>
    </ligand>
</feature>
<comment type="pathway">
    <text evidence="7">Protein modification; lipoprotein biosynthesis (diacylglyceryl transfer).</text>
</comment>
<feature type="transmembrane region" description="Helical" evidence="7">
    <location>
        <begin position="189"/>
        <end position="206"/>
    </location>
</feature>
<evidence type="ECO:0000256" key="2">
    <source>
        <dbReference type="ARBA" id="ARBA00022475"/>
    </source>
</evidence>
<dbReference type="PANTHER" id="PTHR30589">
    <property type="entry name" value="PROLIPOPROTEIN DIACYLGLYCERYL TRANSFERASE"/>
    <property type="match status" value="1"/>
</dbReference>
<sequence>MQINPVAFNIFGIDVMWYGILIATGALLAITIANKLGKREGFKDDIIYDYAMSALLLGIIGARAYYVIFNLDYYLQNPSEIIAIRNGGLAIYGGIITGIVVGIFYSKIKGVKFFKLADVIAPGLALAQGIGRWGNFVNQEAHGAPTDVPWGIMIDGVKVHPTFLYESILDVGIFIFLYFFLYNKKKFDGQIFATYGIIYGLGRFVIEGMRTDSLYFMGMRVSQIVSLLIVATSILFIVYSKRKAK</sequence>
<dbReference type="EMBL" id="UGTH01000001">
    <property type="protein sequence ID" value="SUB74348.1"/>
    <property type="molecule type" value="Genomic_DNA"/>
</dbReference>
<keyword evidence="8" id="KW-0328">Glycosyltransferase</keyword>
<dbReference type="Proteomes" id="UP000254777">
    <property type="component" value="Unassembled WGS sequence"/>
</dbReference>
<keyword evidence="3 7" id="KW-0808">Transferase</keyword>
<comment type="subcellular location">
    <subcellularLocation>
        <location evidence="7">Cell membrane</location>
        <topology evidence="7">Multi-pass membrane protein</topology>
    </subcellularLocation>
</comment>
<gene>
    <name evidence="7 8" type="primary">lgt</name>
    <name evidence="8" type="ORF">NCTC11088_00079</name>
</gene>
<evidence type="ECO:0000313" key="9">
    <source>
        <dbReference type="Proteomes" id="UP000254777"/>
    </source>
</evidence>
<accession>A0A379D8P1</accession>
<feature type="transmembrane region" description="Helical" evidence="7">
    <location>
        <begin position="218"/>
        <end position="239"/>
    </location>
</feature>
<dbReference type="NCBIfam" id="TIGR00544">
    <property type="entry name" value="lgt"/>
    <property type="match status" value="1"/>
</dbReference>
<dbReference type="EC" id="2.5.1.145" evidence="7"/>
<evidence type="ECO:0000256" key="4">
    <source>
        <dbReference type="ARBA" id="ARBA00022692"/>
    </source>
</evidence>
<dbReference type="PANTHER" id="PTHR30589:SF0">
    <property type="entry name" value="PHOSPHATIDYLGLYCEROL--PROLIPOPROTEIN DIACYLGLYCERYL TRANSFERASE"/>
    <property type="match status" value="1"/>
</dbReference>
<keyword evidence="4 7" id="KW-0812">Transmembrane</keyword>
<keyword evidence="6 7" id="KW-0472">Membrane</keyword>
<organism evidence="8 9">
    <name type="scientific">Peptoniphilus indolicus</name>
    <dbReference type="NCBI Taxonomy" id="33030"/>
    <lineage>
        <taxon>Bacteria</taxon>
        <taxon>Bacillati</taxon>
        <taxon>Bacillota</taxon>
        <taxon>Tissierellia</taxon>
        <taxon>Tissierellales</taxon>
        <taxon>Peptoniphilaceae</taxon>
        <taxon>Peptoniphilus</taxon>
    </lineage>
</organism>
<feature type="transmembrane region" description="Helical" evidence="7">
    <location>
        <begin position="15"/>
        <end position="34"/>
    </location>
</feature>
<dbReference type="GO" id="GO:0005886">
    <property type="term" value="C:plasma membrane"/>
    <property type="evidence" value="ECO:0007669"/>
    <property type="project" value="UniProtKB-SubCell"/>
</dbReference>
<evidence type="ECO:0000256" key="1">
    <source>
        <dbReference type="ARBA" id="ARBA00007150"/>
    </source>
</evidence>
<protein>
    <recommendedName>
        <fullName evidence="7">Phosphatidylglycerol--prolipoprotein diacylglyceryl transferase</fullName>
        <ecNumber evidence="7">2.5.1.145</ecNumber>
    </recommendedName>
</protein>
<dbReference type="AlphaFoldDB" id="A0A379D8P1"/>
<evidence type="ECO:0000256" key="6">
    <source>
        <dbReference type="ARBA" id="ARBA00023136"/>
    </source>
</evidence>
<dbReference type="InterPro" id="IPR001640">
    <property type="entry name" value="Lgt"/>
</dbReference>
<keyword evidence="5 7" id="KW-1133">Transmembrane helix</keyword>
<comment type="similarity">
    <text evidence="1 7">Belongs to the Lgt family.</text>
</comment>
<proteinExistence type="inferred from homology"/>
<dbReference type="HAMAP" id="MF_01147">
    <property type="entry name" value="Lgt"/>
    <property type="match status" value="1"/>
</dbReference>
<keyword evidence="2 7" id="KW-1003">Cell membrane</keyword>
<dbReference type="PROSITE" id="PS01311">
    <property type="entry name" value="LGT"/>
    <property type="match status" value="1"/>
</dbReference>
<evidence type="ECO:0000256" key="5">
    <source>
        <dbReference type="ARBA" id="ARBA00022989"/>
    </source>
</evidence>
<dbReference type="GO" id="GO:0008961">
    <property type="term" value="F:phosphatidylglycerol-prolipoprotein diacylglyceryl transferase activity"/>
    <property type="evidence" value="ECO:0007669"/>
    <property type="project" value="UniProtKB-UniRule"/>
</dbReference>
<comment type="function">
    <text evidence="7">Catalyzes the transfer of the diacylglyceryl group from phosphatidylglycerol to the sulfhydryl group of the N-terminal cysteine of a prolipoprotein, the first step in the formation of mature lipoproteins.</text>
</comment>
<dbReference type="Pfam" id="PF01790">
    <property type="entry name" value="LGT"/>
    <property type="match status" value="1"/>
</dbReference>
<dbReference type="GO" id="GO:0042158">
    <property type="term" value="P:lipoprotein biosynthetic process"/>
    <property type="evidence" value="ECO:0007669"/>
    <property type="project" value="UniProtKB-UniRule"/>
</dbReference>
<dbReference type="RefSeq" id="WP_115311907.1">
    <property type="nucleotide sequence ID" value="NZ_UGTH01000001.1"/>
</dbReference>
<name>A0A379D8P1_9FIRM</name>
<reference evidence="8 9" key="1">
    <citation type="submission" date="2018-06" db="EMBL/GenBank/DDBJ databases">
        <authorList>
            <consortium name="Pathogen Informatics"/>
            <person name="Doyle S."/>
        </authorList>
    </citation>
    <scope>NUCLEOTIDE SEQUENCE [LARGE SCALE GENOMIC DNA]</scope>
    <source>
        <strain evidence="8 9">NCTC11088</strain>
    </source>
</reference>
<keyword evidence="8" id="KW-0449">Lipoprotein</keyword>
<dbReference type="UniPathway" id="UPA00664"/>
<evidence type="ECO:0000256" key="3">
    <source>
        <dbReference type="ARBA" id="ARBA00022679"/>
    </source>
</evidence>
<comment type="catalytic activity">
    <reaction evidence="7">
        <text>L-cysteinyl-[prolipoprotein] + a 1,2-diacyl-sn-glycero-3-phospho-(1'-sn-glycerol) = an S-1,2-diacyl-sn-glyceryl-L-cysteinyl-[prolipoprotein] + sn-glycerol 1-phosphate + H(+)</text>
        <dbReference type="Rhea" id="RHEA:56712"/>
        <dbReference type="Rhea" id="RHEA-COMP:14679"/>
        <dbReference type="Rhea" id="RHEA-COMP:14680"/>
        <dbReference type="ChEBI" id="CHEBI:15378"/>
        <dbReference type="ChEBI" id="CHEBI:29950"/>
        <dbReference type="ChEBI" id="CHEBI:57685"/>
        <dbReference type="ChEBI" id="CHEBI:64716"/>
        <dbReference type="ChEBI" id="CHEBI:140658"/>
        <dbReference type="EC" id="2.5.1.145"/>
    </reaction>
</comment>
<evidence type="ECO:0000256" key="7">
    <source>
        <dbReference type="HAMAP-Rule" id="MF_01147"/>
    </source>
</evidence>
<feature type="transmembrane region" description="Helical" evidence="7">
    <location>
        <begin position="89"/>
        <end position="106"/>
    </location>
</feature>
<evidence type="ECO:0000313" key="8">
    <source>
        <dbReference type="EMBL" id="SUB74348.1"/>
    </source>
</evidence>